<evidence type="ECO:0000313" key="4">
    <source>
        <dbReference type="EMBL" id="RPB21109.1"/>
    </source>
</evidence>
<dbReference type="GO" id="GO:0016491">
    <property type="term" value="F:oxidoreductase activity"/>
    <property type="evidence" value="ECO:0007669"/>
    <property type="project" value="UniProtKB-KW"/>
</dbReference>
<dbReference type="EMBL" id="ML121564">
    <property type="protein sequence ID" value="RPB21109.1"/>
    <property type="molecule type" value="Genomic_DNA"/>
</dbReference>
<feature type="non-terminal residue" evidence="4">
    <location>
        <position position="1"/>
    </location>
</feature>
<reference evidence="4 5" key="1">
    <citation type="journal article" date="2018" name="Nat. Ecol. Evol.">
        <title>Pezizomycetes genomes reveal the molecular basis of ectomycorrhizal truffle lifestyle.</title>
        <authorList>
            <person name="Murat C."/>
            <person name="Payen T."/>
            <person name="Noel B."/>
            <person name="Kuo A."/>
            <person name="Morin E."/>
            <person name="Chen J."/>
            <person name="Kohler A."/>
            <person name="Krizsan K."/>
            <person name="Balestrini R."/>
            <person name="Da Silva C."/>
            <person name="Montanini B."/>
            <person name="Hainaut M."/>
            <person name="Levati E."/>
            <person name="Barry K.W."/>
            <person name="Belfiori B."/>
            <person name="Cichocki N."/>
            <person name="Clum A."/>
            <person name="Dockter R.B."/>
            <person name="Fauchery L."/>
            <person name="Guy J."/>
            <person name="Iotti M."/>
            <person name="Le Tacon F."/>
            <person name="Lindquist E.A."/>
            <person name="Lipzen A."/>
            <person name="Malagnac F."/>
            <person name="Mello A."/>
            <person name="Molinier V."/>
            <person name="Miyauchi S."/>
            <person name="Poulain J."/>
            <person name="Riccioni C."/>
            <person name="Rubini A."/>
            <person name="Sitrit Y."/>
            <person name="Splivallo R."/>
            <person name="Traeger S."/>
            <person name="Wang M."/>
            <person name="Zifcakova L."/>
            <person name="Wipf D."/>
            <person name="Zambonelli A."/>
            <person name="Paolocci F."/>
            <person name="Nowrousian M."/>
            <person name="Ottonello S."/>
            <person name="Baldrian P."/>
            <person name="Spatafora J.W."/>
            <person name="Henrissat B."/>
            <person name="Nagy L.G."/>
            <person name="Aury J.M."/>
            <person name="Wincker P."/>
            <person name="Grigoriev I.V."/>
            <person name="Bonfante P."/>
            <person name="Martin F.M."/>
        </authorList>
    </citation>
    <scope>NUCLEOTIDE SEQUENCE [LARGE SCALE GENOMIC DNA]</scope>
    <source>
        <strain evidence="4 5">ATCC MYA-4762</strain>
    </source>
</reference>
<dbReference type="InParanoid" id="A0A3N4LI26"/>
<dbReference type="InterPro" id="IPR002347">
    <property type="entry name" value="SDR_fam"/>
</dbReference>
<accession>A0A3N4LI26</accession>
<evidence type="ECO:0000256" key="3">
    <source>
        <dbReference type="ARBA" id="ARBA00023002"/>
    </source>
</evidence>
<evidence type="ECO:0000256" key="2">
    <source>
        <dbReference type="ARBA" id="ARBA00022857"/>
    </source>
</evidence>
<dbReference type="Pfam" id="PF00106">
    <property type="entry name" value="adh_short"/>
    <property type="match status" value="1"/>
</dbReference>
<keyword evidence="5" id="KW-1185">Reference proteome</keyword>
<keyword evidence="2" id="KW-0521">NADP</keyword>
<dbReference type="Proteomes" id="UP000267821">
    <property type="component" value="Unassembled WGS sequence"/>
</dbReference>
<keyword evidence="3" id="KW-0560">Oxidoreductase</keyword>
<dbReference type="PANTHER" id="PTHR43976:SF16">
    <property type="entry name" value="SHORT-CHAIN DEHYDROGENASE_REDUCTASE FAMILY PROTEIN"/>
    <property type="match status" value="1"/>
</dbReference>
<dbReference type="AlphaFoldDB" id="A0A3N4LI26"/>
<comment type="similarity">
    <text evidence="1">Belongs to the short-chain dehydrogenases/reductases (SDR) family.</text>
</comment>
<proteinExistence type="inferred from homology"/>
<dbReference type="PROSITE" id="PS00061">
    <property type="entry name" value="ADH_SHORT"/>
    <property type="match status" value="1"/>
</dbReference>
<dbReference type="PANTHER" id="PTHR43976">
    <property type="entry name" value="SHORT CHAIN DEHYDROGENASE"/>
    <property type="match status" value="1"/>
</dbReference>
<dbReference type="InterPro" id="IPR036291">
    <property type="entry name" value="NAD(P)-bd_dom_sf"/>
</dbReference>
<name>A0A3N4LI26_9PEZI</name>
<dbReference type="SUPFAM" id="SSF51735">
    <property type="entry name" value="NAD(P)-binding Rossmann-fold domains"/>
    <property type="match status" value="1"/>
</dbReference>
<organism evidence="4 5">
    <name type="scientific">Terfezia boudieri ATCC MYA-4762</name>
    <dbReference type="NCBI Taxonomy" id="1051890"/>
    <lineage>
        <taxon>Eukaryota</taxon>
        <taxon>Fungi</taxon>
        <taxon>Dikarya</taxon>
        <taxon>Ascomycota</taxon>
        <taxon>Pezizomycotina</taxon>
        <taxon>Pezizomycetes</taxon>
        <taxon>Pezizales</taxon>
        <taxon>Pezizaceae</taxon>
        <taxon>Terfezia</taxon>
    </lineage>
</organism>
<evidence type="ECO:0000313" key="5">
    <source>
        <dbReference type="Proteomes" id="UP000267821"/>
    </source>
</evidence>
<gene>
    <name evidence="4" type="ORF">L211DRAFT_791064</name>
</gene>
<dbReference type="OrthoDB" id="1274115at2759"/>
<sequence>VEEISTKQLEDHFQGNVFSHIAITRMVLPHMRKRRDGTILFMGSLATGWGGYCTGKMALAAIIKSLRAEVKPFGITVTMCESGCFRIQILSSTNSASERGIVLGG</sequence>
<dbReference type="InterPro" id="IPR051911">
    <property type="entry name" value="SDR_oxidoreductase"/>
</dbReference>
<dbReference type="InterPro" id="IPR020904">
    <property type="entry name" value="Sc_DH/Rdtase_CS"/>
</dbReference>
<protein>
    <submittedName>
        <fullName evidence="4">NAD(P)-binding protein</fullName>
    </submittedName>
</protein>
<dbReference type="STRING" id="1051890.A0A3N4LI26"/>
<dbReference type="Gene3D" id="3.40.50.720">
    <property type="entry name" value="NAD(P)-binding Rossmann-like Domain"/>
    <property type="match status" value="1"/>
</dbReference>
<evidence type="ECO:0000256" key="1">
    <source>
        <dbReference type="ARBA" id="ARBA00006484"/>
    </source>
</evidence>